<feature type="region of interest" description="Disordered" evidence="1">
    <location>
        <begin position="52"/>
        <end position="73"/>
    </location>
</feature>
<keyword evidence="5" id="KW-1185">Reference proteome</keyword>
<proteinExistence type="predicted"/>
<sequence length="197" mass="21370">MLTKALLLLAGVCVSVRAADDVTTTAPSAGVTPDPADDFSVAILIATAPDEITTTTPPTATPPVATVTPDSTSIAPSLTAEDTPVIPAEGDTRVLRKRSGPQPRLLSSPRHIFGGGGQCSPPTATRYLTITSTHVIPSVTYATAINYIPTTISQVCWVLFWCLFLCYYLVYTYLLNFSHLYIVFFILFRDRLIHIYF</sequence>
<keyword evidence="2" id="KW-1133">Transmembrane helix</keyword>
<dbReference type="AlphaFoldDB" id="A0A5B7HBR5"/>
<keyword evidence="2" id="KW-0472">Membrane</keyword>
<name>A0A5B7HBR5_PORTR</name>
<accession>A0A5B7HBR5</accession>
<evidence type="ECO:0000256" key="1">
    <source>
        <dbReference type="SAM" id="MobiDB-lite"/>
    </source>
</evidence>
<feature type="chain" id="PRO_5022743111" evidence="3">
    <location>
        <begin position="19"/>
        <end position="197"/>
    </location>
</feature>
<evidence type="ECO:0000313" key="4">
    <source>
        <dbReference type="EMBL" id="MPC67446.1"/>
    </source>
</evidence>
<feature type="transmembrane region" description="Helical" evidence="2">
    <location>
        <begin position="158"/>
        <end position="188"/>
    </location>
</feature>
<comment type="caution">
    <text evidence="4">The sequence shown here is derived from an EMBL/GenBank/DDBJ whole genome shotgun (WGS) entry which is preliminary data.</text>
</comment>
<evidence type="ECO:0000256" key="3">
    <source>
        <dbReference type="SAM" id="SignalP"/>
    </source>
</evidence>
<feature type="signal peptide" evidence="3">
    <location>
        <begin position="1"/>
        <end position="18"/>
    </location>
</feature>
<evidence type="ECO:0000256" key="2">
    <source>
        <dbReference type="SAM" id="Phobius"/>
    </source>
</evidence>
<keyword evidence="2" id="KW-0812">Transmembrane</keyword>
<keyword evidence="3" id="KW-0732">Signal</keyword>
<organism evidence="4 5">
    <name type="scientific">Portunus trituberculatus</name>
    <name type="common">Swimming crab</name>
    <name type="synonym">Neptunus trituberculatus</name>
    <dbReference type="NCBI Taxonomy" id="210409"/>
    <lineage>
        <taxon>Eukaryota</taxon>
        <taxon>Metazoa</taxon>
        <taxon>Ecdysozoa</taxon>
        <taxon>Arthropoda</taxon>
        <taxon>Crustacea</taxon>
        <taxon>Multicrustacea</taxon>
        <taxon>Malacostraca</taxon>
        <taxon>Eumalacostraca</taxon>
        <taxon>Eucarida</taxon>
        <taxon>Decapoda</taxon>
        <taxon>Pleocyemata</taxon>
        <taxon>Brachyura</taxon>
        <taxon>Eubrachyura</taxon>
        <taxon>Portunoidea</taxon>
        <taxon>Portunidae</taxon>
        <taxon>Portuninae</taxon>
        <taxon>Portunus</taxon>
    </lineage>
</organism>
<dbReference type="Proteomes" id="UP000324222">
    <property type="component" value="Unassembled WGS sequence"/>
</dbReference>
<evidence type="ECO:0000313" key="5">
    <source>
        <dbReference type="Proteomes" id="UP000324222"/>
    </source>
</evidence>
<gene>
    <name evidence="4" type="ORF">E2C01_061621</name>
</gene>
<protein>
    <submittedName>
        <fullName evidence="4">Uncharacterized protein</fullName>
    </submittedName>
</protein>
<dbReference type="EMBL" id="VSRR010026258">
    <property type="protein sequence ID" value="MPC67446.1"/>
    <property type="molecule type" value="Genomic_DNA"/>
</dbReference>
<reference evidence="4 5" key="1">
    <citation type="submission" date="2019-05" db="EMBL/GenBank/DDBJ databases">
        <title>Another draft genome of Portunus trituberculatus and its Hox gene families provides insights of decapod evolution.</title>
        <authorList>
            <person name="Jeong J.-H."/>
            <person name="Song I."/>
            <person name="Kim S."/>
            <person name="Choi T."/>
            <person name="Kim D."/>
            <person name="Ryu S."/>
            <person name="Kim W."/>
        </authorList>
    </citation>
    <scope>NUCLEOTIDE SEQUENCE [LARGE SCALE GENOMIC DNA]</scope>
    <source>
        <tissue evidence="4">Muscle</tissue>
    </source>
</reference>